<reference evidence="19 20" key="1">
    <citation type="journal article" date="2023" name="Nucleic Acids Res.">
        <title>The hologenome of Daphnia magna reveals possible DNA methylation and microbiome-mediated evolution of the host genome.</title>
        <authorList>
            <person name="Chaturvedi A."/>
            <person name="Li X."/>
            <person name="Dhandapani V."/>
            <person name="Marshall H."/>
            <person name="Kissane S."/>
            <person name="Cuenca-Cambronero M."/>
            <person name="Asole G."/>
            <person name="Calvet F."/>
            <person name="Ruiz-Romero M."/>
            <person name="Marangio P."/>
            <person name="Guigo R."/>
            <person name="Rago D."/>
            <person name="Mirbahai L."/>
            <person name="Eastwood N."/>
            <person name="Colbourne J.K."/>
            <person name="Zhou J."/>
            <person name="Mallon E."/>
            <person name="Orsini L."/>
        </authorList>
    </citation>
    <scope>NUCLEOTIDE SEQUENCE [LARGE SCALE GENOMIC DNA]</scope>
    <source>
        <strain evidence="19">LRV0_1</strain>
    </source>
</reference>
<keyword evidence="8 15" id="KW-0067">ATP-binding</keyword>
<evidence type="ECO:0000256" key="4">
    <source>
        <dbReference type="ARBA" id="ARBA00022679"/>
    </source>
</evidence>
<evidence type="ECO:0000256" key="7">
    <source>
        <dbReference type="ARBA" id="ARBA00022777"/>
    </source>
</evidence>
<keyword evidence="9 16" id="KW-1133">Transmembrane helix</keyword>
<sequence length="902" mass="102788">MFSQLFVAHGFRGPSVSSQLELFLLCFFLISSGEIRVHGVEDNVGVWLMIPDQKYRIVEANASLTITSSYVHENDTETKHTVMLPWKWELPDFLTKHPQLTKVDERFQQTFDTNKTHVTSSMTLHNVTHQDTGYFRYHYGDVELKQYVYIFDGKNLVTITDKSYYPNYYLFFFHQGELEVQIPCKPTHPNVTVSLVHVDQLNKEPNFDDVLTEQNSKWLFEPERGMMLKHVTINNTGNYRCIGTKDNVTNEKHFTVSVKGMELERIGDSDGPFEGSNVTLICRTIYPEVKFPAPPEWAYQVNNTGRLQVINEAIPPKGVQITTRDYSNQRNTGGFKLNYYESRLELTAITRNTFTTFQCKANRDKDAVTKTISFRIKDERHDPVSNLGHLNEQRTEGIATIAFSVFMAIFLVLGIGISVKLYFEKKRKVIPGVKKLLEGNAQEINNQLPMDEQTELLPYDKRWEFPRNRLTLGIQLGTGCFGRVVKAEAFGIKGSDEIVKTVAVKMVRSESNVAAMEALVSELKILIHLGSHLNVVNLLGACTKKISKGELLIIVEYCRFGNLQSYLVNHRSSFINLVDEFGNMRPNNETEAFDHMLRDESVGNTSSEENDLVSHLTKSLGSSSGRNSLDYECPEMSPLEILEDAPVTESFWQYQQDPDVTLKRPISTRDLISWSYQIARGMDYLATKKVLHGDLAARNVLLADDGVVKVADFGMAKKMYYEGNYEKTGQGLMPVKWMAIESLTDRVFSSQSDVWSYGVLLWELFSLGKVPYPGMEAGHLLIKTIQQGYRMEKPDNAPNFFGEILSNCWKTDPKDRPTFNQLEATICGHMETSISFNYLNLNAPYVKFNEEKDTATPTNLFGLAKLLNEKSHLGDDKLHLNANLHSQSKEDVIRYSVFPRRT</sequence>
<dbReference type="PROSITE" id="PS00109">
    <property type="entry name" value="PROTEIN_KINASE_TYR"/>
    <property type="match status" value="1"/>
</dbReference>
<feature type="signal peptide" evidence="17">
    <location>
        <begin position="1"/>
        <end position="39"/>
    </location>
</feature>
<evidence type="ECO:0000256" key="12">
    <source>
        <dbReference type="ARBA" id="ARBA00023170"/>
    </source>
</evidence>
<feature type="domain" description="Protein kinase" evidence="18">
    <location>
        <begin position="470"/>
        <end position="832"/>
    </location>
</feature>
<dbReference type="InterPro" id="IPR000719">
    <property type="entry name" value="Prot_kinase_dom"/>
</dbReference>
<keyword evidence="6 15" id="KW-0547">Nucleotide-binding</keyword>
<keyword evidence="5 16" id="KW-0812">Transmembrane</keyword>
<dbReference type="InterPro" id="IPR011009">
    <property type="entry name" value="Kinase-like_dom_sf"/>
</dbReference>
<comment type="caution">
    <text evidence="19">The sequence shown here is derived from an EMBL/GenBank/DDBJ whole genome shotgun (WGS) entry which is preliminary data.</text>
</comment>
<keyword evidence="20" id="KW-1185">Reference proteome</keyword>
<comment type="catalytic activity">
    <reaction evidence="14">
        <text>L-tyrosyl-[protein] + ATP = O-phospho-L-tyrosyl-[protein] + ADP + H(+)</text>
        <dbReference type="Rhea" id="RHEA:10596"/>
        <dbReference type="Rhea" id="RHEA-COMP:10136"/>
        <dbReference type="Rhea" id="RHEA-COMP:20101"/>
        <dbReference type="ChEBI" id="CHEBI:15378"/>
        <dbReference type="ChEBI" id="CHEBI:30616"/>
        <dbReference type="ChEBI" id="CHEBI:46858"/>
        <dbReference type="ChEBI" id="CHEBI:61978"/>
        <dbReference type="ChEBI" id="CHEBI:456216"/>
        <dbReference type="EC" id="2.7.10.1"/>
    </reaction>
</comment>
<dbReference type="Gene3D" id="2.60.40.10">
    <property type="entry name" value="Immunoglobulins"/>
    <property type="match status" value="1"/>
</dbReference>
<keyword evidence="12" id="KW-0675">Receptor</keyword>
<dbReference type="Gene3D" id="3.30.200.20">
    <property type="entry name" value="Phosphorylase Kinase, domain 1"/>
    <property type="match status" value="1"/>
</dbReference>
<dbReference type="EMBL" id="JAOYFB010000003">
    <property type="protein sequence ID" value="KAK4010277.1"/>
    <property type="molecule type" value="Genomic_DNA"/>
</dbReference>
<evidence type="ECO:0000256" key="9">
    <source>
        <dbReference type="ARBA" id="ARBA00022989"/>
    </source>
</evidence>
<dbReference type="InterPro" id="IPR013783">
    <property type="entry name" value="Ig-like_fold"/>
</dbReference>
<dbReference type="PROSITE" id="PS50011">
    <property type="entry name" value="PROTEIN_KINASE_DOM"/>
    <property type="match status" value="1"/>
</dbReference>
<name>A0ABQ9ZBI9_9CRUS</name>
<dbReference type="PANTHER" id="PTHR24416:SF600">
    <property type="entry name" value="PDGF- AND VEGF-RECEPTOR RELATED, ISOFORM J"/>
    <property type="match status" value="1"/>
</dbReference>
<evidence type="ECO:0000256" key="15">
    <source>
        <dbReference type="PROSITE-ProRule" id="PRU10141"/>
    </source>
</evidence>
<dbReference type="PANTHER" id="PTHR24416">
    <property type="entry name" value="TYROSINE-PROTEIN KINASE RECEPTOR"/>
    <property type="match status" value="1"/>
</dbReference>
<dbReference type="InterPro" id="IPR008266">
    <property type="entry name" value="Tyr_kinase_AS"/>
</dbReference>
<protein>
    <recommendedName>
        <fullName evidence="2">receptor protein-tyrosine kinase</fullName>
        <ecNumber evidence="2">2.7.10.1</ecNumber>
    </recommendedName>
</protein>
<dbReference type="InterPro" id="IPR050122">
    <property type="entry name" value="RTK"/>
</dbReference>
<dbReference type="PROSITE" id="PS00107">
    <property type="entry name" value="PROTEIN_KINASE_ATP"/>
    <property type="match status" value="1"/>
</dbReference>
<evidence type="ECO:0000256" key="3">
    <source>
        <dbReference type="ARBA" id="ARBA00022553"/>
    </source>
</evidence>
<dbReference type="Pfam" id="PF07714">
    <property type="entry name" value="PK_Tyr_Ser-Thr"/>
    <property type="match status" value="1"/>
</dbReference>
<evidence type="ECO:0000256" key="10">
    <source>
        <dbReference type="ARBA" id="ARBA00023136"/>
    </source>
</evidence>
<proteinExistence type="predicted"/>
<dbReference type="InterPro" id="IPR001245">
    <property type="entry name" value="Ser-Thr/Tyr_kinase_cat_dom"/>
</dbReference>
<keyword evidence="11" id="KW-0829">Tyrosine-protein kinase</keyword>
<accession>A0ABQ9ZBI9</accession>
<evidence type="ECO:0000256" key="5">
    <source>
        <dbReference type="ARBA" id="ARBA00022692"/>
    </source>
</evidence>
<keyword evidence="7" id="KW-0418">Kinase</keyword>
<dbReference type="PROSITE" id="PS00240">
    <property type="entry name" value="RECEPTOR_TYR_KIN_III"/>
    <property type="match status" value="1"/>
</dbReference>
<dbReference type="InterPro" id="IPR017441">
    <property type="entry name" value="Protein_kinase_ATP_BS"/>
</dbReference>
<dbReference type="InterPro" id="IPR001824">
    <property type="entry name" value="Tyr_kinase_rcpt_3_CS"/>
</dbReference>
<keyword evidence="10 16" id="KW-0472">Membrane</keyword>
<evidence type="ECO:0000256" key="1">
    <source>
        <dbReference type="ARBA" id="ARBA00004167"/>
    </source>
</evidence>
<organism evidence="19 20">
    <name type="scientific">Daphnia magna</name>
    <dbReference type="NCBI Taxonomy" id="35525"/>
    <lineage>
        <taxon>Eukaryota</taxon>
        <taxon>Metazoa</taxon>
        <taxon>Ecdysozoa</taxon>
        <taxon>Arthropoda</taxon>
        <taxon>Crustacea</taxon>
        <taxon>Branchiopoda</taxon>
        <taxon>Diplostraca</taxon>
        <taxon>Cladocera</taxon>
        <taxon>Anomopoda</taxon>
        <taxon>Daphniidae</taxon>
        <taxon>Daphnia</taxon>
    </lineage>
</organism>
<dbReference type="PIRSF" id="PIRSF000615">
    <property type="entry name" value="TyrPK_CSF1-R"/>
    <property type="match status" value="1"/>
</dbReference>
<evidence type="ECO:0000256" key="14">
    <source>
        <dbReference type="ARBA" id="ARBA00051243"/>
    </source>
</evidence>
<evidence type="ECO:0000256" key="6">
    <source>
        <dbReference type="ARBA" id="ARBA00022741"/>
    </source>
</evidence>
<evidence type="ECO:0000313" key="19">
    <source>
        <dbReference type="EMBL" id="KAK4010277.1"/>
    </source>
</evidence>
<dbReference type="Proteomes" id="UP001234178">
    <property type="component" value="Unassembled WGS sequence"/>
</dbReference>
<keyword evidence="13" id="KW-0325">Glycoprotein</keyword>
<feature type="transmembrane region" description="Helical" evidence="16">
    <location>
        <begin position="401"/>
        <end position="423"/>
    </location>
</feature>
<gene>
    <name evidence="19" type="ORF">OUZ56_019424</name>
</gene>
<comment type="subcellular location">
    <subcellularLocation>
        <location evidence="1">Membrane</location>
        <topology evidence="1">Single-pass membrane protein</topology>
    </subcellularLocation>
</comment>
<evidence type="ECO:0000256" key="13">
    <source>
        <dbReference type="ARBA" id="ARBA00023180"/>
    </source>
</evidence>
<evidence type="ECO:0000256" key="8">
    <source>
        <dbReference type="ARBA" id="ARBA00022840"/>
    </source>
</evidence>
<feature type="chain" id="PRO_5047089440" description="receptor protein-tyrosine kinase" evidence="17">
    <location>
        <begin position="40"/>
        <end position="902"/>
    </location>
</feature>
<keyword evidence="17" id="KW-0732">Signal</keyword>
<keyword evidence="3" id="KW-0597">Phosphoprotein</keyword>
<evidence type="ECO:0000256" key="16">
    <source>
        <dbReference type="SAM" id="Phobius"/>
    </source>
</evidence>
<evidence type="ECO:0000256" key="11">
    <source>
        <dbReference type="ARBA" id="ARBA00023137"/>
    </source>
</evidence>
<evidence type="ECO:0000259" key="18">
    <source>
        <dbReference type="PROSITE" id="PS50011"/>
    </source>
</evidence>
<evidence type="ECO:0000313" key="20">
    <source>
        <dbReference type="Proteomes" id="UP001234178"/>
    </source>
</evidence>
<feature type="binding site" evidence="15">
    <location>
        <position position="505"/>
    </location>
    <ligand>
        <name>ATP</name>
        <dbReference type="ChEBI" id="CHEBI:30616"/>
    </ligand>
</feature>
<evidence type="ECO:0000256" key="2">
    <source>
        <dbReference type="ARBA" id="ARBA00011902"/>
    </source>
</evidence>
<evidence type="ECO:0000256" key="17">
    <source>
        <dbReference type="SAM" id="SignalP"/>
    </source>
</evidence>
<dbReference type="Gene3D" id="1.10.510.10">
    <property type="entry name" value="Transferase(Phosphotransferase) domain 1"/>
    <property type="match status" value="1"/>
</dbReference>
<keyword evidence="4" id="KW-0808">Transferase</keyword>
<dbReference type="EC" id="2.7.10.1" evidence="2"/>
<dbReference type="SUPFAM" id="SSF56112">
    <property type="entry name" value="Protein kinase-like (PK-like)"/>
    <property type="match status" value="1"/>
</dbReference>